<accession>A0A3S4I0F3</accession>
<name>A0A3S4I0F3_SALET</name>
<evidence type="ECO:0000313" key="2">
    <source>
        <dbReference type="Proteomes" id="UP000269208"/>
    </source>
</evidence>
<gene>
    <name evidence="1" type="ORF">NCTC6754_06069</name>
</gene>
<dbReference type="Proteomes" id="UP000269208">
    <property type="component" value="Chromosome"/>
</dbReference>
<protein>
    <submittedName>
        <fullName evidence="1">Uncharacterized protein</fullName>
    </submittedName>
</protein>
<reference evidence="1 2" key="1">
    <citation type="submission" date="2018-12" db="EMBL/GenBank/DDBJ databases">
        <authorList>
            <consortium name="Pathogen Informatics"/>
        </authorList>
    </citation>
    <scope>NUCLEOTIDE SEQUENCE [LARGE SCALE GENOMIC DNA]</scope>
    <source>
        <strain evidence="1 2">NCTC6754</strain>
    </source>
</reference>
<sequence length="80" mass="9031">MDNLIFLQLPRVGEGCQTLGIDFDFTGRRFQWVGGRVFAEGAESDVVLLRAFFLENPCLFSSLRNPAFPGYALWFLRAGI</sequence>
<evidence type="ECO:0000313" key="1">
    <source>
        <dbReference type="EMBL" id="VEB59727.1"/>
    </source>
</evidence>
<dbReference type="EMBL" id="LR134190">
    <property type="protein sequence ID" value="VEB59727.1"/>
    <property type="molecule type" value="Genomic_DNA"/>
</dbReference>
<dbReference type="AlphaFoldDB" id="A0A3S4I0F3"/>
<proteinExistence type="predicted"/>
<organism evidence="1 2">
    <name type="scientific">Salmonella enterica I</name>
    <dbReference type="NCBI Taxonomy" id="59201"/>
    <lineage>
        <taxon>Bacteria</taxon>
        <taxon>Pseudomonadati</taxon>
        <taxon>Pseudomonadota</taxon>
        <taxon>Gammaproteobacteria</taxon>
        <taxon>Enterobacterales</taxon>
        <taxon>Enterobacteriaceae</taxon>
        <taxon>Salmonella</taxon>
    </lineage>
</organism>